<sequence length="188" mass="20680">MIEEKREVWKGGTPKREGGEKRKGARQARSTGTGRPISKCNVAERLSRSPPKANRVQSPAGSPDFRIWELCQAILLVSRFSRRVPISPTLSFRRCSILISITLTVKSHPNLFTHSASTPPPPHTECRQAVSHFWCGRAPQKIHEAKNADERVLTSHASLTAEGRHKPSLHPAAAAYTSDYISPCAAGL</sequence>
<name>A0ABQ9GYZ0_9NEOP</name>
<organism evidence="2 3">
    <name type="scientific">Dryococelus australis</name>
    <dbReference type="NCBI Taxonomy" id="614101"/>
    <lineage>
        <taxon>Eukaryota</taxon>
        <taxon>Metazoa</taxon>
        <taxon>Ecdysozoa</taxon>
        <taxon>Arthropoda</taxon>
        <taxon>Hexapoda</taxon>
        <taxon>Insecta</taxon>
        <taxon>Pterygota</taxon>
        <taxon>Neoptera</taxon>
        <taxon>Polyneoptera</taxon>
        <taxon>Phasmatodea</taxon>
        <taxon>Verophasmatodea</taxon>
        <taxon>Anareolatae</taxon>
        <taxon>Phasmatidae</taxon>
        <taxon>Eurycanthinae</taxon>
        <taxon>Dryococelus</taxon>
    </lineage>
</organism>
<reference evidence="2 3" key="1">
    <citation type="submission" date="2023-02" db="EMBL/GenBank/DDBJ databases">
        <title>LHISI_Scaffold_Assembly.</title>
        <authorList>
            <person name="Stuart O.P."/>
            <person name="Cleave R."/>
            <person name="Magrath M.J.L."/>
            <person name="Mikheyev A.S."/>
        </authorList>
    </citation>
    <scope>NUCLEOTIDE SEQUENCE [LARGE SCALE GENOMIC DNA]</scope>
    <source>
        <strain evidence="2">Daus_M_001</strain>
        <tissue evidence="2">Leg muscle</tissue>
    </source>
</reference>
<accession>A0ABQ9GYZ0</accession>
<dbReference type="Proteomes" id="UP001159363">
    <property type="component" value="Chromosome 7"/>
</dbReference>
<comment type="caution">
    <text evidence="2">The sequence shown here is derived from an EMBL/GenBank/DDBJ whole genome shotgun (WGS) entry which is preliminary data.</text>
</comment>
<keyword evidence="3" id="KW-1185">Reference proteome</keyword>
<proteinExistence type="predicted"/>
<feature type="region of interest" description="Disordered" evidence="1">
    <location>
        <begin position="1"/>
        <end position="60"/>
    </location>
</feature>
<dbReference type="EMBL" id="JARBHB010000008">
    <property type="protein sequence ID" value="KAJ8877260.1"/>
    <property type="molecule type" value="Genomic_DNA"/>
</dbReference>
<gene>
    <name evidence="2" type="ORF">PR048_021714</name>
</gene>
<evidence type="ECO:0000313" key="3">
    <source>
        <dbReference type="Proteomes" id="UP001159363"/>
    </source>
</evidence>
<feature type="compositionally biased region" description="Basic and acidic residues" evidence="1">
    <location>
        <begin position="1"/>
        <end position="22"/>
    </location>
</feature>
<protein>
    <submittedName>
        <fullName evidence="2">Uncharacterized protein</fullName>
    </submittedName>
</protein>
<evidence type="ECO:0000256" key="1">
    <source>
        <dbReference type="SAM" id="MobiDB-lite"/>
    </source>
</evidence>
<evidence type="ECO:0000313" key="2">
    <source>
        <dbReference type="EMBL" id="KAJ8877260.1"/>
    </source>
</evidence>